<dbReference type="GO" id="GO:0005886">
    <property type="term" value="C:plasma membrane"/>
    <property type="evidence" value="ECO:0007669"/>
    <property type="project" value="TreeGrafter"/>
</dbReference>
<dbReference type="PANTHER" id="PTHR33507:SF3">
    <property type="entry name" value="INNER MEMBRANE PROTEIN YBBJ"/>
    <property type="match status" value="1"/>
</dbReference>
<keyword evidence="8" id="KW-1185">Reference proteome</keyword>
<accession>A0A432WX66</accession>
<proteinExistence type="predicted"/>
<keyword evidence="2 5" id="KW-0812">Transmembrane</keyword>
<evidence type="ECO:0000256" key="5">
    <source>
        <dbReference type="SAM" id="Phobius"/>
    </source>
</evidence>
<dbReference type="Gene3D" id="2.40.50.140">
    <property type="entry name" value="Nucleic acid-binding proteins"/>
    <property type="match status" value="1"/>
</dbReference>
<reference evidence="8" key="1">
    <citation type="journal article" date="2018" name="Front. Microbiol.">
        <title>Genome-Based Analysis Reveals the Taxonomy and Diversity of the Family Idiomarinaceae.</title>
        <authorList>
            <person name="Liu Y."/>
            <person name="Lai Q."/>
            <person name="Shao Z."/>
        </authorList>
    </citation>
    <scope>NUCLEOTIDE SEQUENCE [LARGE SCALE GENOMIC DNA]</scope>
    <source>
        <strain evidence="8">AIS</strain>
    </source>
</reference>
<evidence type="ECO:0000256" key="3">
    <source>
        <dbReference type="ARBA" id="ARBA00022989"/>
    </source>
</evidence>
<evidence type="ECO:0000256" key="4">
    <source>
        <dbReference type="ARBA" id="ARBA00023136"/>
    </source>
</evidence>
<feature type="transmembrane region" description="Helical" evidence="5">
    <location>
        <begin position="52"/>
        <end position="70"/>
    </location>
</feature>
<evidence type="ECO:0000313" key="7">
    <source>
        <dbReference type="EMBL" id="RUO38346.1"/>
    </source>
</evidence>
<dbReference type="EMBL" id="PIPP01000001">
    <property type="protein sequence ID" value="RUO38346.1"/>
    <property type="molecule type" value="Genomic_DNA"/>
</dbReference>
<evidence type="ECO:0000256" key="1">
    <source>
        <dbReference type="ARBA" id="ARBA00004141"/>
    </source>
</evidence>
<protein>
    <submittedName>
        <fullName evidence="7">Peptidase</fullName>
    </submittedName>
</protein>
<keyword evidence="3 5" id="KW-1133">Transmembrane helix</keyword>
<feature type="transmembrane region" description="Helical" evidence="5">
    <location>
        <begin position="7"/>
        <end position="40"/>
    </location>
</feature>
<sequence>MSAAVIWIIIGIILIITELLATSVVAVFLGIGAIVTGILLQFGLIESTTAQFLVFGLVSLIMLFTARGKLKRWFNGYIANKDEHGTVFTKDIGERVVVHQDFHQGTGRVVLNGVQWDARSEDDLKKGDIAYVVKNEGIHLTVTRKEPLNTI</sequence>
<evidence type="ECO:0000259" key="6">
    <source>
        <dbReference type="Pfam" id="PF01957"/>
    </source>
</evidence>
<dbReference type="InterPro" id="IPR012340">
    <property type="entry name" value="NA-bd_OB-fold"/>
</dbReference>
<evidence type="ECO:0000256" key="2">
    <source>
        <dbReference type="ARBA" id="ARBA00022692"/>
    </source>
</evidence>
<dbReference type="AlphaFoldDB" id="A0A432WX66"/>
<organism evidence="7 8">
    <name type="scientific">Aliidiomarina shirensis</name>
    <dbReference type="NCBI Taxonomy" id="1048642"/>
    <lineage>
        <taxon>Bacteria</taxon>
        <taxon>Pseudomonadati</taxon>
        <taxon>Pseudomonadota</taxon>
        <taxon>Gammaproteobacteria</taxon>
        <taxon>Alteromonadales</taxon>
        <taxon>Idiomarinaceae</taxon>
        <taxon>Aliidiomarina</taxon>
    </lineage>
</organism>
<keyword evidence="4 5" id="KW-0472">Membrane</keyword>
<dbReference type="Proteomes" id="UP000286934">
    <property type="component" value="Unassembled WGS sequence"/>
</dbReference>
<comment type="subcellular location">
    <subcellularLocation>
        <location evidence="1">Membrane</location>
        <topology evidence="1">Multi-pass membrane protein</topology>
    </subcellularLocation>
</comment>
<feature type="domain" description="NfeD-like C-terminal" evidence="6">
    <location>
        <begin position="91"/>
        <end position="144"/>
    </location>
</feature>
<dbReference type="PANTHER" id="PTHR33507">
    <property type="entry name" value="INNER MEMBRANE PROTEIN YBBJ"/>
    <property type="match status" value="1"/>
</dbReference>
<comment type="caution">
    <text evidence="7">The sequence shown here is derived from an EMBL/GenBank/DDBJ whole genome shotgun (WGS) entry which is preliminary data.</text>
</comment>
<dbReference type="InterPro" id="IPR002810">
    <property type="entry name" value="NfeD-like_C"/>
</dbReference>
<gene>
    <name evidence="7" type="ORF">CWE13_01510</name>
</gene>
<name>A0A432WX66_9GAMM</name>
<evidence type="ECO:0000313" key="8">
    <source>
        <dbReference type="Proteomes" id="UP000286934"/>
    </source>
</evidence>
<dbReference type="InterPro" id="IPR052165">
    <property type="entry name" value="Membrane_assoc_protease"/>
</dbReference>
<dbReference type="OrthoDB" id="6118712at2"/>
<dbReference type="Pfam" id="PF01957">
    <property type="entry name" value="NfeD"/>
    <property type="match status" value="1"/>
</dbReference>
<dbReference type="SUPFAM" id="SSF141322">
    <property type="entry name" value="NfeD domain-like"/>
    <property type="match status" value="1"/>
</dbReference>
<dbReference type="RefSeq" id="WP_126805568.1">
    <property type="nucleotide sequence ID" value="NZ_PIPP01000001.1"/>
</dbReference>